<dbReference type="InterPro" id="IPR051834">
    <property type="entry name" value="RING_finger_E3_ligase"/>
</dbReference>
<dbReference type="Proteomes" id="UP001374535">
    <property type="component" value="Chromosome 9"/>
</dbReference>
<dbReference type="Pfam" id="PF13639">
    <property type="entry name" value="zf-RING_2"/>
    <property type="match status" value="1"/>
</dbReference>
<dbReference type="PROSITE" id="PS50089">
    <property type="entry name" value="ZF_RING_2"/>
    <property type="match status" value="1"/>
</dbReference>
<dbReference type="Gene3D" id="3.30.40.10">
    <property type="entry name" value="Zinc/RING finger domain, C3HC4 (zinc finger)"/>
    <property type="match status" value="1"/>
</dbReference>
<dbReference type="GO" id="GO:0005634">
    <property type="term" value="C:nucleus"/>
    <property type="evidence" value="ECO:0007669"/>
    <property type="project" value="TreeGrafter"/>
</dbReference>
<evidence type="ECO:0000313" key="6">
    <source>
        <dbReference type="EMBL" id="WVY98708.1"/>
    </source>
</evidence>
<dbReference type="GO" id="GO:0006511">
    <property type="term" value="P:ubiquitin-dependent protein catabolic process"/>
    <property type="evidence" value="ECO:0007669"/>
    <property type="project" value="TreeGrafter"/>
</dbReference>
<accession>A0AAQ3MX76</accession>
<name>A0AAQ3MX76_VIGMU</name>
<protein>
    <recommendedName>
        <fullName evidence="5">RING-type domain-containing protein</fullName>
    </recommendedName>
</protein>
<keyword evidence="1" id="KW-0479">Metal-binding</keyword>
<dbReference type="SUPFAM" id="SSF57850">
    <property type="entry name" value="RING/U-box"/>
    <property type="match status" value="1"/>
</dbReference>
<feature type="domain" description="RING-type" evidence="5">
    <location>
        <begin position="249"/>
        <end position="290"/>
    </location>
</feature>
<dbReference type="PANTHER" id="PTHR45931:SF3">
    <property type="entry name" value="RING ZINC FINGER-CONTAINING PROTEIN"/>
    <property type="match status" value="1"/>
</dbReference>
<proteinExistence type="predicted"/>
<gene>
    <name evidence="6" type="ORF">V8G54_030859</name>
</gene>
<dbReference type="GO" id="GO:0061630">
    <property type="term" value="F:ubiquitin protein ligase activity"/>
    <property type="evidence" value="ECO:0007669"/>
    <property type="project" value="TreeGrafter"/>
</dbReference>
<evidence type="ECO:0000313" key="7">
    <source>
        <dbReference type="Proteomes" id="UP001374535"/>
    </source>
</evidence>
<dbReference type="CDD" id="cd16454">
    <property type="entry name" value="RING-H2_PA-TM-RING"/>
    <property type="match status" value="1"/>
</dbReference>
<evidence type="ECO:0000256" key="3">
    <source>
        <dbReference type="ARBA" id="ARBA00022833"/>
    </source>
</evidence>
<evidence type="ECO:0000259" key="5">
    <source>
        <dbReference type="PROSITE" id="PS50089"/>
    </source>
</evidence>
<dbReference type="GO" id="GO:0008270">
    <property type="term" value="F:zinc ion binding"/>
    <property type="evidence" value="ECO:0007669"/>
    <property type="project" value="UniProtKB-KW"/>
</dbReference>
<keyword evidence="2 4" id="KW-0863">Zinc-finger</keyword>
<evidence type="ECO:0000256" key="4">
    <source>
        <dbReference type="PROSITE-ProRule" id="PRU00175"/>
    </source>
</evidence>
<evidence type="ECO:0000256" key="2">
    <source>
        <dbReference type="ARBA" id="ARBA00022771"/>
    </source>
</evidence>
<keyword evidence="7" id="KW-1185">Reference proteome</keyword>
<dbReference type="PANTHER" id="PTHR45931">
    <property type="entry name" value="SI:CH211-59O9.10"/>
    <property type="match status" value="1"/>
</dbReference>
<reference evidence="6 7" key="1">
    <citation type="journal article" date="2023" name="Life. Sci Alliance">
        <title>Evolutionary insights into 3D genome organization and epigenetic landscape of Vigna mungo.</title>
        <authorList>
            <person name="Junaid A."/>
            <person name="Singh B."/>
            <person name="Bhatia S."/>
        </authorList>
    </citation>
    <scope>NUCLEOTIDE SEQUENCE [LARGE SCALE GENOMIC DNA]</scope>
    <source>
        <strain evidence="6">Urdbean</strain>
    </source>
</reference>
<keyword evidence="3" id="KW-0862">Zinc</keyword>
<sequence>MVQLGLCVAPLPEAIVSEPELCRFFIELAIAFDPSISPFPFSPSLFTLHSLVETGTLNRDSLCMTSASELFHTRRHRLGRNSIDLGFDTELQAADSFRRRHHVRRLRHHPERASDRVGGRYRRSFVNDSVDSEENVRGILGGSNSERLPVGVVLARARLLQRLRGEPLSRNRQYGIDSLGEDRERESSNEVATQATLVTDLTSQMGRSRFLQELHKKPPGLTQEALDCLDQEVFSSSETGLDSRVMQDCSICLETFTDGDDLIRLPCGHKFHSVCLDPWIRCCGDCPYCRRRVVLNTHLPQYDHE</sequence>
<dbReference type="AlphaFoldDB" id="A0AAQ3MX76"/>
<evidence type="ECO:0000256" key="1">
    <source>
        <dbReference type="ARBA" id="ARBA00022723"/>
    </source>
</evidence>
<dbReference type="InterPro" id="IPR013083">
    <property type="entry name" value="Znf_RING/FYVE/PHD"/>
</dbReference>
<dbReference type="InterPro" id="IPR001841">
    <property type="entry name" value="Znf_RING"/>
</dbReference>
<dbReference type="SMART" id="SM00184">
    <property type="entry name" value="RING"/>
    <property type="match status" value="1"/>
</dbReference>
<organism evidence="6 7">
    <name type="scientific">Vigna mungo</name>
    <name type="common">Black gram</name>
    <name type="synonym">Phaseolus mungo</name>
    <dbReference type="NCBI Taxonomy" id="3915"/>
    <lineage>
        <taxon>Eukaryota</taxon>
        <taxon>Viridiplantae</taxon>
        <taxon>Streptophyta</taxon>
        <taxon>Embryophyta</taxon>
        <taxon>Tracheophyta</taxon>
        <taxon>Spermatophyta</taxon>
        <taxon>Magnoliopsida</taxon>
        <taxon>eudicotyledons</taxon>
        <taxon>Gunneridae</taxon>
        <taxon>Pentapetalae</taxon>
        <taxon>rosids</taxon>
        <taxon>fabids</taxon>
        <taxon>Fabales</taxon>
        <taxon>Fabaceae</taxon>
        <taxon>Papilionoideae</taxon>
        <taxon>50 kb inversion clade</taxon>
        <taxon>NPAAA clade</taxon>
        <taxon>indigoferoid/millettioid clade</taxon>
        <taxon>Phaseoleae</taxon>
        <taxon>Vigna</taxon>
    </lineage>
</organism>
<dbReference type="EMBL" id="CP144692">
    <property type="protein sequence ID" value="WVY98708.1"/>
    <property type="molecule type" value="Genomic_DNA"/>
</dbReference>